<dbReference type="PANTHER" id="PTHR32094">
    <property type="entry name" value="FANCONI ANEMIA GROUP E PROTEIN"/>
    <property type="match status" value="1"/>
</dbReference>
<evidence type="ECO:0000313" key="3">
    <source>
        <dbReference type="Proteomes" id="UP001159405"/>
    </source>
</evidence>
<name>A0ABN8NTJ6_9CNID</name>
<reference evidence="2 3" key="1">
    <citation type="submission" date="2022-05" db="EMBL/GenBank/DDBJ databases">
        <authorList>
            <consortium name="Genoscope - CEA"/>
            <person name="William W."/>
        </authorList>
    </citation>
    <scope>NUCLEOTIDE SEQUENCE [LARGE SCALE GENOMIC DNA]</scope>
</reference>
<dbReference type="EMBL" id="CALNXK010000036">
    <property type="protein sequence ID" value="CAH3121792.1"/>
    <property type="molecule type" value="Genomic_DNA"/>
</dbReference>
<dbReference type="PANTHER" id="PTHR32094:SF5">
    <property type="entry name" value="FANCONI ANEMIA GROUP E PROTEIN"/>
    <property type="match status" value="1"/>
</dbReference>
<gene>
    <name evidence="2" type="ORF">PLOB_00028931</name>
</gene>
<evidence type="ECO:0000259" key="1">
    <source>
        <dbReference type="Pfam" id="PF11510"/>
    </source>
</evidence>
<dbReference type="Gene3D" id="1.25.40.480">
    <property type="match status" value="1"/>
</dbReference>
<organism evidence="2 3">
    <name type="scientific">Porites lobata</name>
    <dbReference type="NCBI Taxonomy" id="104759"/>
    <lineage>
        <taxon>Eukaryota</taxon>
        <taxon>Metazoa</taxon>
        <taxon>Cnidaria</taxon>
        <taxon>Anthozoa</taxon>
        <taxon>Hexacorallia</taxon>
        <taxon>Scleractinia</taxon>
        <taxon>Fungiina</taxon>
        <taxon>Poritidae</taxon>
        <taxon>Porites</taxon>
    </lineage>
</organism>
<sequence>MADEACSSTREENHVDFPPVCLLDALVRSFTKEWRGVFAALNSECFPVQAASIWLQKRIATESLSDIPPSWEDFMDDLAKDFPVVLNDQLFFKPKLLLLPLNIQRNTLAFISYHGCSVPANSLHKLIHSLRKFEAEMADWRLTHLKILESKLRNFKETDRRDWKDGEESYQKENKCLFTNLITIDSKTRFEDLTNKTKKAESSIHIPWLNNFIKNEVKDADVSIDKNISKEQDTVSPQKIESCAGDEVDMIDLTDICDGNICVDVPSHKTLQKLHPEPSDLSGDNDIEIIQVFDSHEVKVEPETIDMKDLTVPPPPECLIIENEDVLEHSIEENLNFSFENIPGHSVTKTETDREQSIMMSTENVPELLIEKNNVSAESKLPDALQLKVTALKNLLQNLETNEFNFHDELEVFSASSPEELRHICAQLNLKNLEESLAISLCQQFVSLSSEPSFSNAVIFAVHCLLPKVQQLKQNASRVLFTAVNQFAKKHSRAFCDGVILTLVQQSNLDNPQVDLINKVIKECLTEDTRVYLMQLIFSVKSDTEGLPFSWTESTVSVVQMLIDLKPEFNEDLFGSFVCVLEKESQHLTKSLKFSKMLLAVIKTYGQHVSMHQNTFVYILEVNETFLKKAGLTALKKFINS</sequence>
<feature type="domain" description="Fanconi Anaemia group E protein C-terminal" evidence="1">
    <location>
        <begin position="380"/>
        <end position="637"/>
    </location>
</feature>
<dbReference type="Proteomes" id="UP001159405">
    <property type="component" value="Unassembled WGS sequence"/>
</dbReference>
<evidence type="ECO:0000313" key="2">
    <source>
        <dbReference type="EMBL" id="CAH3121792.1"/>
    </source>
</evidence>
<accession>A0ABN8NTJ6</accession>
<protein>
    <recommendedName>
        <fullName evidence="1">Fanconi Anaemia group E protein C-terminal domain-containing protein</fullName>
    </recommendedName>
</protein>
<comment type="caution">
    <text evidence="2">The sequence shown here is derived from an EMBL/GenBank/DDBJ whole genome shotgun (WGS) entry which is preliminary data.</text>
</comment>
<proteinExistence type="predicted"/>
<dbReference type="InterPro" id="IPR021025">
    <property type="entry name" value="Fanconi_anaemia_gr_E_prot_C"/>
</dbReference>
<dbReference type="Pfam" id="PF11510">
    <property type="entry name" value="FA_FANCE"/>
    <property type="match status" value="1"/>
</dbReference>
<keyword evidence="3" id="KW-1185">Reference proteome</keyword>
<dbReference type="InterPro" id="IPR039685">
    <property type="entry name" value="FANCE"/>
</dbReference>